<reference evidence="1" key="1">
    <citation type="journal article" date="2020" name="mSystems">
        <title>Genome- and Community-Level Interaction Insights into Carbon Utilization and Element Cycling Functions of Hydrothermarchaeota in Hydrothermal Sediment.</title>
        <authorList>
            <person name="Zhou Z."/>
            <person name="Liu Y."/>
            <person name="Xu W."/>
            <person name="Pan J."/>
            <person name="Luo Z.H."/>
            <person name="Li M."/>
        </authorList>
    </citation>
    <scope>NUCLEOTIDE SEQUENCE [LARGE SCALE GENOMIC DNA]</scope>
    <source>
        <strain evidence="1">SpSt-609</strain>
    </source>
</reference>
<dbReference type="InterPro" id="IPR036192">
    <property type="entry name" value="Cell_div_ZapA-like_sf"/>
</dbReference>
<proteinExistence type="predicted"/>
<name>A0A7C4RVX1_9BACT</name>
<organism evidence="1">
    <name type="scientific">Fervidobacterium thailandense</name>
    <dbReference type="NCBI Taxonomy" id="1008305"/>
    <lineage>
        <taxon>Bacteria</taxon>
        <taxon>Thermotogati</taxon>
        <taxon>Thermotogota</taxon>
        <taxon>Thermotogae</taxon>
        <taxon>Thermotogales</taxon>
        <taxon>Fervidobacteriaceae</taxon>
        <taxon>Fervidobacterium</taxon>
    </lineage>
</organism>
<keyword evidence="1" id="KW-0131">Cell cycle</keyword>
<dbReference type="SUPFAM" id="SSF102829">
    <property type="entry name" value="Cell division protein ZapA-like"/>
    <property type="match status" value="1"/>
</dbReference>
<gene>
    <name evidence="1" type="primary">zapA</name>
    <name evidence="1" type="ORF">ENT77_03335</name>
</gene>
<dbReference type="Pfam" id="PF05164">
    <property type="entry name" value="ZapA"/>
    <property type="match status" value="1"/>
</dbReference>
<keyword evidence="1" id="KW-0132">Cell division</keyword>
<accession>A0A7C4RVX1</accession>
<sequence>MKKVKISIFGHEYELASDSPEEVINHVYRRLKELQSSYKAFYDEVSFDELLVLMLCDVLEHEYYIEKRLTEILEKTRIKIRALEGEGTK</sequence>
<dbReference type="EMBL" id="DSZY01000014">
    <property type="protein sequence ID" value="HGU40213.1"/>
    <property type="molecule type" value="Genomic_DNA"/>
</dbReference>
<dbReference type="GO" id="GO:0051301">
    <property type="term" value="P:cell division"/>
    <property type="evidence" value="ECO:0007669"/>
    <property type="project" value="UniProtKB-KW"/>
</dbReference>
<dbReference type="InterPro" id="IPR007838">
    <property type="entry name" value="Cell_div_ZapA-like"/>
</dbReference>
<protein>
    <submittedName>
        <fullName evidence="1">Cell division protein ZapA</fullName>
    </submittedName>
</protein>
<dbReference type="AlphaFoldDB" id="A0A7C4RVX1"/>
<evidence type="ECO:0000313" key="1">
    <source>
        <dbReference type="EMBL" id="HGU40213.1"/>
    </source>
</evidence>
<comment type="caution">
    <text evidence="1">The sequence shown here is derived from an EMBL/GenBank/DDBJ whole genome shotgun (WGS) entry which is preliminary data.</text>
</comment>